<dbReference type="PANTHER" id="PTHR37826:SF2">
    <property type="entry name" value="ZINC-RIBBON DOMAIN-CONTAINING PROTEIN"/>
    <property type="match status" value="1"/>
</dbReference>
<name>G9WN10_9FIRM</name>
<dbReference type="HOGENOM" id="CLU_042784_0_0_9"/>
<evidence type="ECO:0000313" key="2">
    <source>
        <dbReference type="EMBL" id="EHL11913.1"/>
    </source>
</evidence>
<organism evidence="2 3">
    <name type="scientific">Oribacterium parvum ACB1</name>
    <dbReference type="NCBI Taxonomy" id="796943"/>
    <lineage>
        <taxon>Bacteria</taxon>
        <taxon>Bacillati</taxon>
        <taxon>Bacillota</taxon>
        <taxon>Clostridia</taxon>
        <taxon>Lachnospirales</taxon>
        <taxon>Lachnospiraceae</taxon>
        <taxon>Oribacterium</taxon>
    </lineage>
</organism>
<dbReference type="PATRIC" id="fig|796943.3.peg.1145"/>
<dbReference type="RefSeq" id="WP_009534603.1">
    <property type="nucleotide sequence ID" value="NZ_KE148312.1"/>
</dbReference>
<protein>
    <recommendedName>
        <fullName evidence="1">SPFH domain-containing protein</fullName>
    </recommendedName>
</protein>
<feature type="domain" description="SPFH" evidence="1">
    <location>
        <begin position="52"/>
        <end position="274"/>
    </location>
</feature>
<dbReference type="CDD" id="cd03408">
    <property type="entry name" value="SPFH_like_u1"/>
    <property type="match status" value="1"/>
</dbReference>
<evidence type="ECO:0000313" key="3">
    <source>
        <dbReference type="Proteomes" id="UP000018461"/>
    </source>
</evidence>
<dbReference type="EMBL" id="AFZC02000003">
    <property type="protein sequence ID" value="EHL11913.1"/>
    <property type="molecule type" value="Genomic_DNA"/>
</dbReference>
<sequence length="419" mass="45428">MGLVRATGAALSTMMGDQWREYFYCNALDNDTLMLKGEKRIGPKSSNTKGADNIISNGALIAVNDGQCMIIVEQGAIVEVCAEPGEFVFDSSTEPSIFYGDLGENLVNSFKTFVKRFAFGGDTAKDQRIYYFNTKEIIGNKYGTANPVPFRVLDKNIDLDIEIALRAHGEFTFRLMDPILFYKNLAGNVEKDYKKQEIESQLRSELLTKLQPAFARIAETGVRYYQITAHTDELGQILNELLSKSWGEHYGIEMTAFGISSVTAPEEDIEMIKQLQKNAVYRNATMAAANLTAAQADAMRAAASNESTGPMMAFAGMNMANQVGGFNAGNLYAMGAEQQNAAAANANTSAGNAESPAPTAAGVTAAANDWTCPKCGHEHNNGKFCSECGTAKTEDWTCPECGHTGNKGKFCSECGHKKD</sequence>
<dbReference type="Proteomes" id="UP000018461">
    <property type="component" value="Unassembled WGS sequence"/>
</dbReference>
<dbReference type="CDD" id="cd00350">
    <property type="entry name" value="rubredoxin_like"/>
    <property type="match status" value="1"/>
</dbReference>
<proteinExistence type="predicted"/>
<dbReference type="PANTHER" id="PTHR37826">
    <property type="entry name" value="FLOTILLIN BAND_7_5 DOMAIN PROTEIN"/>
    <property type="match status" value="1"/>
</dbReference>
<accession>G9WN10</accession>
<reference evidence="2" key="1">
    <citation type="submission" date="2011-08" db="EMBL/GenBank/DDBJ databases">
        <authorList>
            <consortium name="The Broad Institute Genome Sequencing Platform"/>
            <person name="Earl A."/>
            <person name="Ward D."/>
            <person name="Feldgarden M."/>
            <person name="Gevers D."/>
            <person name="Sizova M."/>
            <person name="Hazen A."/>
            <person name="Epstein S."/>
            <person name="Young S.K."/>
            <person name="Zeng Q."/>
            <person name="Gargeya S."/>
            <person name="Fitzgerald M."/>
            <person name="Haas B."/>
            <person name="Abouelleil A."/>
            <person name="Alvarado L."/>
            <person name="Arachchi H.M."/>
            <person name="Berlin A."/>
            <person name="Brown A."/>
            <person name="Chapman S.B."/>
            <person name="Chen Z."/>
            <person name="Dunbar C."/>
            <person name="Freedman E."/>
            <person name="Gearin G."/>
            <person name="Gellesch M."/>
            <person name="Goldberg J."/>
            <person name="Griggs A."/>
            <person name="Gujja S."/>
            <person name="Heiman D."/>
            <person name="Howarth C."/>
            <person name="Larson L."/>
            <person name="Lui A."/>
            <person name="MacDonald P.J.P."/>
            <person name="Montmayeur A."/>
            <person name="Murphy C."/>
            <person name="Neiman D."/>
            <person name="Pearson M."/>
            <person name="Priest M."/>
            <person name="Roberts A."/>
            <person name="Saif S."/>
            <person name="Shea T."/>
            <person name="Shenoy N."/>
            <person name="Sisk P."/>
            <person name="Stolte C."/>
            <person name="Sykes S."/>
            <person name="Wortman J."/>
            <person name="Nusbaum C."/>
            <person name="Birren B."/>
        </authorList>
    </citation>
    <scope>NUCLEOTIDE SEQUENCE</scope>
    <source>
        <strain evidence="2">ACB1</strain>
    </source>
</reference>
<dbReference type="STRING" id="796943.HMPREF9625_00743"/>
<dbReference type="InterPro" id="IPR024064">
    <property type="entry name" value="FdhE-like_sf"/>
</dbReference>
<dbReference type="AlphaFoldDB" id="G9WN10"/>
<comment type="caution">
    <text evidence="2">The sequence shown here is derived from an EMBL/GenBank/DDBJ whole genome shotgun (WGS) entry which is preliminary data.</text>
</comment>
<reference evidence="2" key="2">
    <citation type="submission" date="2013-03" db="EMBL/GenBank/DDBJ databases">
        <title>The Genome Sequence of Oribacterium sp. ACB1.</title>
        <authorList>
            <consortium name="The Broad Institute Genomics Platform"/>
            <consortium name="The Broad Institute Genome Sequencing Center for Infectious Disease"/>
            <person name="Earl A."/>
            <person name="Ward D."/>
            <person name="Feldgarden M."/>
            <person name="Gevers D."/>
            <person name="Sizova M."/>
            <person name="Hazen A."/>
            <person name="Epstein S."/>
            <person name="Walker B."/>
            <person name="Young S."/>
            <person name="Zeng Q."/>
            <person name="Gargeya S."/>
            <person name="Fitzgerald M."/>
            <person name="Haas B."/>
            <person name="Abouelleil A."/>
            <person name="Allen A.W."/>
            <person name="Alvarado L."/>
            <person name="Arachchi H.M."/>
            <person name="Berlin A.M."/>
            <person name="Chapman S.B."/>
            <person name="Gainer-Dewar J."/>
            <person name="Goldberg J."/>
            <person name="Griggs A."/>
            <person name="Gujja S."/>
            <person name="Hansen M."/>
            <person name="Howarth C."/>
            <person name="Imamovic A."/>
            <person name="Ireland A."/>
            <person name="Larimer J."/>
            <person name="McCowan C."/>
            <person name="Murphy C."/>
            <person name="Pearson M."/>
            <person name="Poon T.W."/>
            <person name="Priest M."/>
            <person name="Roberts A."/>
            <person name="Saif S."/>
            <person name="Shea T."/>
            <person name="Sisk P."/>
            <person name="Sykes S."/>
            <person name="Wortman J."/>
            <person name="Nusbaum C."/>
            <person name="Birren B."/>
        </authorList>
    </citation>
    <scope>NUCLEOTIDE SEQUENCE [LARGE SCALE GENOMIC DNA]</scope>
    <source>
        <strain evidence="2">ACB1</strain>
    </source>
</reference>
<evidence type="ECO:0000259" key="1">
    <source>
        <dbReference type="Pfam" id="PF13421"/>
    </source>
</evidence>
<dbReference type="SUPFAM" id="SSF144020">
    <property type="entry name" value="FdhE-like"/>
    <property type="match status" value="1"/>
</dbReference>
<dbReference type="InterPro" id="IPR033880">
    <property type="entry name" value="SPFH_YdjI"/>
</dbReference>
<gene>
    <name evidence="2" type="ORF">HMPREF9625_00743</name>
</gene>
<keyword evidence="3" id="KW-1185">Reference proteome</keyword>
<dbReference type="Pfam" id="PF13421">
    <property type="entry name" value="Band_7_1"/>
    <property type="match status" value="1"/>
</dbReference>